<dbReference type="PANTHER" id="PTHR10622:SF12">
    <property type="entry name" value="HET DOMAIN-CONTAINING PROTEIN"/>
    <property type="match status" value="1"/>
</dbReference>
<evidence type="ECO:0000313" key="2">
    <source>
        <dbReference type="EMBL" id="GAW27038.1"/>
    </source>
</evidence>
<proteinExistence type="predicted"/>
<dbReference type="AlphaFoldDB" id="A0A1S8AAD3"/>
<dbReference type="OrthoDB" id="674604at2759"/>
<reference evidence="2" key="1">
    <citation type="submission" date="2016-03" db="EMBL/GenBank/DDBJ databases">
        <title>Draft genome sequence of Rosellinia necatrix.</title>
        <authorList>
            <person name="Kanematsu S."/>
        </authorList>
    </citation>
    <scope>NUCLEOTIDE SEQUENCE [LARGE SCALE GENOMIC DNA]</scope>
    <source>
        <strain evidence="2">W97</strain>
    </source>
</reference>
<evidence type="ECO:0000259" key="1">
    <source>
        <dbReference type="Pfam" id="PF06985"/>
    </source>
</evidence>
<name>A0A1S8AAD3_ROSNE</name>
<keyword evidence="3" id="KW-1185">Reference proteome</keyword>
<dbReference type="OMA" id="QDSTICY"/>
<dbReference type="Pfam" id="PF06985">
    <property type="entry name" value="HET"/>
    <property type="match status" value="1"/>
</dbReference>
<dbReference type="Proteomes" id="UP000054516">
    <property type="component" value="Unassembled WGS sequence"/>
</dbReference>
<protein>
    <submittedName>
        <fullName evidence="2">Putative vegetative incompatibility protein het-e-1</fullName>
    </submittedName>
</protein>
<sequence length="175" mass="19420">MRLLNTSTYALEAFLGVKTPRYAILSHTWGEDEVLFEDIRDASPAPWVKIFSPARGTKLGVAKVRDAASKAAERGLKYMWVDTCCIDKSSSAELSEAINSMYQWYQRSDVCLAYLSDVPSRGEGAAATLKASTLEAIKKSRWFRRGWTVRNSALSDLSDFVVLYPHLIDGGPGAY</sequence>
<feature type="domain" description="Heterokaryon incompatibility" evidence="1">
    <location>
        <begin position="22"/>
        <end position="120"/>
    </location>
</feature>
<evidence type="ECO:0000313" key="3">
    <source>
        <dbReference type="Proteomes" id="UP000054516"/>
    </source>
</evidence>
<dbReference type="STRING" id="77044.A0A1S8AAD3"/>
<organism evidence="2">
    <name type="scientific">Rosellinia necatrix</name>
    <name type="common">White root-rot fungus</name>
    <dbReference type="NCBI Taxonomy" id="77044"/>
    <lineage>
        <taxon>Eukaryota</taxon>
        <taxon>Fungi</taxon>
        <taxon>Dikarya</taxon>
        <taxon>Ascomycota</taxon>
        <taxon>Pezizomycotina</taxon>
        <taxon>Sordariomycetes</taxon>
        <taxon>Xylariomycetidae</taxon>
        <taxon>Xylariales</taxon>
        <taxon>Xylariaceae</taxon>
        <taxon>Rosellinia</taxon>
    </lineage>
</organism>
<dbReference type="PANTHER" id="PTHR10622">
    <property type="entry name" value="HET DOMAIN-CONTAINING PROTEIN"/>
    <property type="match status" value="1"/>
</dbReference>
<dbReference type="EMBL" id="DF977509">
    <property type="protein sequence ID" value="GAW27038.1"/>
    <property type="molecule type" value="Genomic_DNA"/>
</dbReference>
<accession>A0A1S8AAD3</accession>
<dbReference type="InterPro" id="IPR010730">
    <property type="entry name" value="HET"/>
</dbReference>
<gene>
    <name evidence="2" type="ORF">SAMD00023353_6400330</name>
</gene>